<evidence type="ECO:0000313" key="2">
    <source>
        <dbReference type="EMBL" id="ETO15543.1"/>
    </source>
</evidence>
<dbReference type="Proteomes" id="UP000023152">
    <property type="component" value="Unassembled WGS sequence"/>
</dbReference>
<dbReference type="PROSITE" id="PS50208">
    <property type="entry name" value="CASPASE_P20"/>
    <property type="match status" value="1"/>
</dbReference>
<sequence length="781" mass="93220">MSKQIFQSLKDLPTSLFESQYEYKFICSYPSNVTLQGHCVVKLIDGNEIILLSFGGYYKHTLMMKYTSVWNKSKKLKKLNNYNQWIPFTDKYNNIIYFGKDKDDYKGMRAIIGGSNNNLLFITYKKNINVFDLNKSQLIKQDILPINNEIYYHCLISKLENEEKNYKMILFGFMTGLSIEYNENNNDFQFNQLYICNDIISFHKYAYVYINDVILFFGGYSKKDGKDIISKLVHKYSIRENKWTTFSNTLPSQLQDCIAILSKDKKDIHIIGGKNKNHIVSTHMKTKVSEWLNEEEIKKGIELEIEEKNKNENENENIKKKEDKKNWTKWWKEKNEKDKEEIISKFEQLSINNFEMWLLHQSKWKHELNNENIYAIYAAIESYIDYHLINVLFEKNKKWIKWLNQKEQKDKTKIIENFGIMQNEQFALWLLNKCKWKNEITKDDIDSIRFSIDIYSNFITTNQDNKEEEWIAYIIIDERKKLIKMKELTFEELLRQSYNCLELKHFQKMRNEFFKMQLVDMKNNIIESDEFVKKEFENNEPTFEIIWTLLQPITTGRTKIIKNALVIMIAISEYIDQNAWVNLDSVKDNDINNFKSIFSQELNYTFICNKKSKMNKEDVYEFLTDLVAKHKLHKNKKIMMDDGKSISIDEIRALFDCNQMESLKDYPKIFIIDVCRGNNIPEAKNNIKTKGKRQEIQNNFHNDNGFLMIWSTTKGYQVSDLSLFSESMKNTIISKYKIGYSLNQMLRDIRNDIKRQGSGEWYCVESQDTVDYDIIFQQRNK</sequence>
<dbReference type="Pfam" id="PF00656">
    <property type="entry name" value="Peptidase_C14"/>
    <property type="match status" value="1"/>
</dbReference>
<evidence type="ECO:0000313" key="3">
    <source>
        <dbReference type="Proteomes" id="UP000023152"/>
    </source>
</evidence>
<dbReference type="SUPFAM" id="SSF50965">
    <property type="entry name" value="Galactose oxidase, central domain"/>
    <property type="match status" value="1"/>
</dbReference>
<organism evidence="2 3">
    <name type="scientific">Reticulomyxa filosa</name>
    <dbReference type="NCBI Taxonomy" id="46433"/>
    <lineage>
        <taxon>Eukaryota</taxon>
        <taxon>Sar</taxon>
        <taxon>Rhizaria</taxon>
        <taxon>Retaria</taxon>
        <taxon>Foraminifera</taxon>
        <taxon>Monothalamids</taxon>
        <taxon>Reticulomyxidae</taxon>
        <taxon>Reticulomyxa</taxon>
    </lineage>
</organism>
<dbReference type="InterPro" id="IPR011043">
    <property type="entry name" value="Gal_Oxase/kelch_b-propeller"/>
</dbReference>
<keyword evidence="3" id="KW-1185">Reference proteome</keyword>
<evidence type="ECO:0000259" key="1">
    <source>
        <dbReference type="PROSITE" id="PS50208"/>
    </source>
</evidence>
<dbReference type="SUPFAM" id="SSF52129">
    <property type="entry name" value="Caspase-like"/>
    <property type="match status" value="1"/>
</dbReference>
<accession>X6MNG4</accession>
<feature type="domain" description="Caspase family p20" evidence="1">
    <location>
        <begin position="642"/>
        <end position="679"/>
    </location>
</feature>
<dbReference type="InterPro" id="IPR001309">
    <property type="entry name" value="Pept_C14_p20"/>
</dbReference>
<dbReference type="InterPro" id="IPR011600">
    <property type="entry name" value="Pept_C14_caspase"/>
</dbReference>
<dbReference type="PANTHER" id="PTHR22576">
    <property type="entry name" value="MUCOSA ASSOCIATED LYMPHOID TISSUE LYMPHOMA TRANSLOCATION PROTEIN 1/PARACASPASE"/>
    <property type="match status" value="1"/>
</dbReference>
<comment type="caution">
    <text evidence="2">The sequence shown here is derived from an EMBL/GenBank/DDBJ whole genome shotgun (WGS) entry which is preliminary data.</text>
</comment>
<dbReference type="InterPro" id="IPR052039">
    <property type="entry name" value="Caspase-related_regulators"/>
</dbReference>
<dbReference type="EMBL" id="ASPP01019027">
    <property type="protein sequence ID" value="ETO15543.1"/>
    <property type="molecule type" value="Genomic_DNA"/>
</dbReference>
<dbReference type="GO" id="GO:0004197">
    <property type="term" value="F:cysteine-type endopeptidase activity"/>
    <property type="evidence" value="ECO:0007669"/>
    <property type="project" value="InterPro"/>
</dbReference>
<dbReference type="AlphaFoldDB" id="X6MNG4"/>
<reference evidence="2 3" key="1">
    <citation type="journal article" date="2013" name="Curr. Biol.">
        <title>The Genome of the Foraminiferan Reticulomyxa filosa.</title>
        <authorList>
            <person name="Glockner G."/>
            <person name="Hulsmann N."/>
            <person name="Schleicher M."/>
            <person name="Noegel A.A."/>
            <person name="Eichinger L."/>
            <person name="Gallinger C."/>
            <person name="Pawlowski J."/>
            <person name="Sierra R."/>
            <person name="Euteneuer U."/>
            <person name="Pillet L."/>
            <person name="Moustafa A."/>
            <person name="Platzer M."/>
            <person name="Groth M."/>
            <person name="Szafranski K."/>
            <person name="Schliwa M."/>
        </authorList>
    </citation>
    <scope>NUCLEOTIDE SEQUENCE [LARGE SCALE GENOMIC DNA]</scope>
</reference>
<dbReference type="Gene3D" id="2.120.10.80">
    <property type="entry name" value="Kelch-type beta propeller"/>
    <property type="match status" value="1"/>
</dbReference>
<proteinExistence type="predicted"/>
<dbReference type="Gene3D" id="3.40.50.1460">
    <property type="match status" value="1"/>
</dbReference>
<dbReference type="GO" id="GO:0006508">
    <property type="term" value="P:proteolysis"/>
    <property type="evidence" value="ECO:0007669"/>
    <property type="project" value="InterPro"/>
</dbReference>
<dbReference type="InterPro" id="IPR015915">
    <property type="entry name" value="Kelch-typ_b-propeller"/>
</dbReference>
<dbReference type="InterPro" id="IPR029030">
    <property type="entry name" value="Caspase-like_dom_sf"/>
</dbReference>
<name>X6MNG4_RETFI</name>
<gene>
    <name evidence="2" type="ORF">RFI_21820</name>
</gene>
<dbReference type="PANTHER" id="PTHR22576:SF37">
    <property type="entry name" value="MUCOSA-ASSOCIATED LYMPHOID TISSUE LYMPHOMA TRANSLOCATION PROTEIN 1"/>
    <property type="match status" value="1"/>
</dbReference>
<protein>
    <recommendedName>
        <fullName evidence="1">Caspase family p20 domain-containing protein</fullName>
    </recommendedName>
</protein>